<keyword evidence="3" id="KW-1185">Reference proteome</keyword>
<evidence type="ECO:0000259" key="1">
    <source>
        <dbReference type="Pfam" id="PF13577"/>
    </source>
</evidence>
<gene>
    <name evidence="2" type="ORF">GCM10009788_50080</name>
</gene>
<evidence type="ECO:0000313" key="3">
    <source>
        <dbReference type="Proteomes" id="UP001500842"/>
    </source>
</evidence>
<evidence type="ECO:0000313" key="2">
    <source>
        <dbReference type="EMBL" id="GAA1541342.1"/>
    </source>
</evidence>
<feature type="domain" description="SnoaL-like" evidence="1">
    <location>
        <begin position="12"/>
        <end position="120"/>
    </location>
</feature>
<dbReference type="Gene3D" id="3.10.450.50">
    <property type="match status" value="1"/>
</dbReference>
<name>A0ABN2BLJ1_9ACTN</name>
<sequence length="151" mass="16790">MTDQSLAERLLRLEEIETARGLYNVYAETLDDPDPDTVAPLFTEDAVLHTPVGDFVGREAILDFYTKAFADDTSVKRHFITNSRVVAHRPGEVHLVSYFLYVGRGDDASIVGWGTYDDRIDVSGTQPLFREKTIDVHVGTDLSTGWAKGAL</sequence>
<reference evidence="2 3" key="1">
    <citation type="journal article" date="2019" name="Int. J. Syst. Evol. Microbiol.">
        <title>The Global Catalogue of Microorganisms (GCM) 10K type strain sequencing project: providing services to taxonomists for standard genome sequencing and annotation.</title>
        <authorList>
            <consortium name="The Broad Institute Genomics Platform"/>
            <consortium name="The Broad Institute Genome Sequencing Center for Infectious Disease"/>
            <person name="Wu L."/>
            <person name="Ma J."/>
        </authorList>
    </citation>
    <scope>NUCLEOTIDE SEQUENCE [LARGE SCALE GENOMIC DNA]</scope>
    <source>
        <strain evidence="2 3">JCM 14942</strain>
    </source>
</reference>
<dbReference type="InterPro" id="IPR032710">
    <property type="entry name" value="NTF2-like_dom_sf"/>
</dbReference>
<dbReference type="InterPro" id="IPR037401">
    <property type="entry name" value="SnoaL-like"/>
</dbReference>
<proteinExistence type="predicted"/>
<dbReference type="RefSeq" id="WP_141006182.1">
    <property type="nucleotide sequence ID" value="NZ_BAAAOR010000038.1"/>
</dbReference>
<dbReference type="CDD" id="cd00531">
    <property type="entry name" value="NTF2_like"/>
    <property type="match status" value="1"/>
</dbReference>
<comment type="caution">
    <text evidence="2">The sequence shown here is derived from an EMBL/GenBank/DDBJ whole genome shotgun (WGS) entry which is preliminary data.</text>
</comment>
<accession>A0ABN2BLJ1</accession>
<dbReference type="SUPFAM" id="SSF54427">
    <property type="entry name" value="NTF2-like"/>
    <property type="match status" value="1"/>
</dbReference>
<protein>
    <recommendedName>
        <fullName evidence="1">SnoaL-like domain-containing protein</fullName>
    </recommendedName>
</protein>
<dbReference type="Proteomes" id="UP001500842">
    <property type="component" value="Unassembled WGS sequence"/>
</dbReference>
<dbReference type="EMBL" id="BAAAOR010000038">
    <property type="protein sequence ID" value="GAA1541342.1"/>
    <property type="molecule type" value="Genomic_DNA"/>
</dbReference>
<dbReference type="Pfam" id="PF13577">
    <property type="entry name" value="SnoaL_4"/>
    <property type="match status" value="1"/>
</dbReference>
<organism evidence="2 3">
    <name type="scientific">Nocardioides humi</name>
    <dbReference type="NCBI Taxonomy" id="449461"/>
    <lineage>
        <taxon>Bacteria</taxon>
        <taxon>Bacillati</taxon>
        <taxon>Actinomycetota</taxon>
        <taxon>Actinomycetes</taxon>
        <taxon>Propionibacteriales</taxon>
        <taxon>Nocardioidaceae</taxon>
        <taxon>Nocardioides</taxon>
    </lineage>
</organism>